<dbReference type="EMBL" id="JAMGZK010000046">
    <property type="protein sequence ID" value="MCU6664554.1"/>
    <property type="molecule type" value="Genomic_DNA"/>
</dbReference>
<gene>
    <name evidence="8" type="ORF">M8014_09365</name>
</gene>
<evidence type="ECO:0000256" key="5">
    <source>
        <dbReference type="ARBA" id="ARBA00023136"/>
    </source>
</evidence>
<evidence type="ECO:0000313" key="9">
    <source>
        <dbReference type="Proteomes" id="UP001063816"/>
    </source>
</evidence>
<dbReference type="PANTHER" id="PTHR30250">
    <property type="entry name" value="PST FAMILY PREDICTED COLANIC ACID TRANSPORTER"/>
    <property type="match status" value="1"/>
</dbReference>
<feature type="transmembrane region" description="Helical" evidence="7">
    <location>
        <begin position="12"/>
        <end position="31"/>
    </location>
</feature>
<reference evidence="8" key="1">
    <citation type="submission" date="2022-05" db="EMBL/GenBank/DDBJ databases">
        <title>Description of a novel species of Leclercia; Leclercia tamurae and the Proposal for a Novel Genus Silvania gen. nov. Containing Two Novel Species Silvania hatchlandensis sp. nov. and Silvania confinis sp. nov. Isolated from the Rhizosphere of Oak.</title>
        <authorList>
            <person name="Maddock D.W."/>
            <person name="Brady C.L."/>
            <person name="Denman S."/>
            <person name="Arnold D."/>
        </authorList>
    </citation>
    <scope>NUCLEOTIDE SEQUENCE</scope>
    <source>
        <strain evidence="8">H19S6</strain>
    </source>
</reference>
<evidence type="ECO:0000256" key="7">
    <source>
        <dbReference type="SAM" id="Phobius"/>
    </source>
</evidence>
<dbReference type="Proteomes" id="UP001063816">
    <property type="component" value="Unassembled WGS sequence"/>
</dbReference>
<sequence length="416" mass="46322">MSLIKNSMWNLGGYVIPSLIIIPSLGYLARVLGPELFGIYTIAIAIVGYAGIFDVGISRAIIREIALYRNDKQERKKIISTASVFILTFSSVCMILLYLNMAELVRLLNVSEKYFSEVLLSLKLLLLTIPFFLINQLWLSILEGDEKFANINLQRTISSSMIAGLPAVFVIFMHSLYSAILGLVIARLLSLLITYLVVLHSKIELGFTFHKNTFKRLIFFGGWITVSNIISPVMVYFDRFIVSNVIGAASVAFYTIPSEAVSRLGILPAALSRAIFPKLSSLKNQNDIRGQLSLSYKLACATCLPVVIFGIIFSPQIIYYWMGAGYVENCVPVLRILLVGFFFNSIAQIPFASIQAAGKARTTALLHCAEIAPYLLFLYFMIDHFGIIGAAYAWSARMLIDCVILLMLAVRTHSFK</sequence>
<dbReference type="AlphaFoldDB" id="A0A9J6Q5H9"/>
<keyword evidence="9" id="KW-1185">Reference proteome</keyword>
<name>A0A9J6Q5H9_9ENTR</name>
<comment type="subcellular location">
    <subcellularLocation>
        <location evidence="1">Cell membrane</location>
        <topology evidence="1">Multi-pass membrane protein</topology>
    </subcellularLocation>
</comment>
<feature type="transmembrane region" description="Helical" evidence="7">
    <location>
        <begin position="119"/>
        <end position="141"/>
    </location>
</feature>
<dbReference type="InterPro" id="IPR050833">
    <property type="entry name" value="Poly_Biosynth_Transport"/>
</dbReference>
<accession>A0A9J6Q5H9</accession>
<protein>
    <recommendedName>
        <fullName evidence="6">Putative O-antigen transporter</fullName>
    </recommendedName>
</protein>
<organism evidence="8 9">
    <name type="scientific">Silvania hatchlandensis</name>
    <dbReference type="NCBI Taxonomy" id="2926469"/>
    <lineage>
        <taxon>Bacteria</taxon>
        <taxon>Pseudomonadati</taxon>
        <taxon>Pseudomonadota</taxon>
        <taxon>Gammaproteobacteria</taxon>
        <taxon>Enterobacterales</taxon>
        <taxon>Enterobacteriaceae</taxon>
        <taxon>Silvania</taxon>
    </lineage>
</organism>
<comment type="caution">
    <text evidence="8">The sequence shown here is derived from an EMBL/GenBank/DDBJ whole genome shotgun (WGS) entry which is preliminary data.</text>
</comment>
<keyword evidence="2" id="KW-1003">Cell membrane</keyword>
<evidence type="ECO:0000256" key="3">
    <source>
        <dbReference type="ARBA" id="ARBA00022692"/>
    </source>
</evidence>
<keyword evidence="5 7" id="KW-0472">Membrane</keyword>
<feature type="transmembrane region" description="Helical" evidence="7">
    <location>
        <begin position="78"/>
        <end position="99"/>
    </location>
</feature>
<feature type="transmembrane region" description="Helical" evidence="7">
    <location>
        <begin position="37"/>
        <end position="57"/>
    </location>
</feature>
<keyword evidence="4 7" id="KW-1133">Transmembrane helix</keyword>
<feature type="transmembrane region" description="Helical" evidence="7">
    <location>
        <begin position="179"/>
        <end position="198"/>
    </location>
</feature>
<dbReference type="InterPro" id="IPR002797">
    <property type="entry name" value="Polysacc_synth"/>
</dbReference>
<feature type="transmembrane region" description="Helical" evidence="7">
    <location>
        <begin position="218"/>
        <end position="237"/>
    </location>
</feature>
<proteinExistence type="predicted"/>
<feature type="transmembrane region" description="Helical" evidence="7">
    <location>
        <begin position="333"/>
        <end position="352"/>
    </location>
</feature>
<evidence type="ECO:0000256" key="1">
    <source>
        <dbReference type="ARBA" id="ARBA00004651"/>
    </source>
</evidence>
<dbReference type="CDD" id="cd13128">
    <property type="entry name" value="MATE_Wzx_like"/>
    <property type="match status" value="1"/>
</dbReference>
<dbReference type="RefSeq" id="WP_271282219.1">
    <property type="nucleotide sequence ID" value="NZ_JAMGZK010000046.1"/>
</dbReference>
<feature type="transmembrane region" description="Helical" evidence="7">
    <location>
        <begin position="296"/>
        <end position="321"/>
    </location>
</feature>
<evidence type="ECO:0000256" key="2">
    <source>
        <dbReference type="ARBA" id="ARBA00022475"/>
    </source>
</evidence>
<feature type="transmembrane region" description="Helical" evidence="7">
    <location>
        <begin position="153"/>
        <end position="173"/>
    </location>
</feature>
<evidence type="ECO:0000313" key="8">
    <source>
        <dbReference type="EMBL" id="MCU6664554.1"/>
    </source>
</evidence>
<evidence type="ECO:0000256" key="4">
    <source>
        <dbReference type="ARBA" id="ARBA00022989"/>
    </source>
</evidence>
<dbReference type="GO" id="GO:0005886">
    <property type="term" value="C:plasma membrane"/>
    <property type="evidence" value="ECO:0007669"/>
    <property type="project" value="UniProtKB-SubCell"/>
</dbReference>
<dbReference type="Pfam" id="PF01943">
    <property type="entry name" value="Polysacc_synt"/>
    <property type="match status" value="1"/>
</dbReference>
<keyword evidence="3 7" id="KW-0812">Transmembrane</keyword>
<evidence type="ECO:0000256" key="6">
    <source>
        <dbReference type="ARBA" id="ARBA00049738"/>
    </source>
</evidence>
<dbReference type="PANTHER" id="PTHR30250:SF11">
    <property type="entry name" value="O-ANTIGEN TRANSPORTER-RELATED"/>
    <property type="match status" value="1"/>
</dbReference>